<proteinExistence type="predicted"/>
<dbReference type="PROSITE" id="PS51462">
    <property type="entry name" value="NUDIX"/>
    <property type="match status" value="1"/>
</dbReference>
<dbReference type="InterPro" id="IPR015797">
    <property type="entry name" value="NUDIX_hydrolase-like_dom_sf"/>
</dbReference>
<organism evidence="2">
    <name type="scientific">marine sediment metagenome</name>
    <dbReference type="NCBI Taxonomy" id="412755"/>
    <lineage>
        <taxon>unclassified sequences</taxon>
        <taxon>metagenomes</taxon>
        <taxon>ecological metagenomes</taxon>
    </lineage>
</organism>
<protein>
    <recommendedName>
        <fullName evidence="1">Nudix hydrolase domain-containing protein</fullName>
    </recommendedName>
</protein>
<dbReference type="InterPro" id="IPR000086">
    <property type="entry name" value="NUDIX_hydrolase_dom"/>
</dbReference>
<dbReference type="Pfam" id="PF00293">
    <property type="entry name" value="NUDIX"/>
    <property type="match status" value="1"/>
</dbReference>
<accession>A0A0F9UJP1</accession>
<dbReference type="Gene3D" id="3.90.79.10">
    <property type="entry name" value="Nucleoside Triphosphate Pyrophosphohydrolase"/>
    <property type="match status" value="1"/>
</dbReference>
<sequence>MPAKKISLQNAKENKLFYFVANVVIYRENDGRCLILKRSDREKVHPGKYGVPGGKLEWQDLDIGHPTRLNDDVLDYEAAIEKLLVRETKEEAGIEIDKKLLYVNSVAFIRPDEIPVLLVKFAARYKSGEVQLEQGAFTDYVWVNTEEVKNYNCIKGITEEIAATIRFFKKAQ</sequence>
<dbReference type="EMBL" id="LAZR01000136">
    <property type="protein sequence ID" value="KKN87592.1"/>
    <property type="molecule type" value="Genomic_DNA"/>
</dbReference>
<gene>
    <name evidence="2" type="ORF">LCGC14_0256330</name>
</gene>
<dbReference type="AlphaFoldDB" id="A0A0F9UJP1"/>
<evidence type="ECO:0000313" key="2">
    <source>
        <dbReference type="EMBL" id="KKN87592.1"/>
    </source>
</evidence>
<reference evidence="2" key="1">
    <citation type="journal article" date="2015" name="Nature">
        <title>Complex archaea that bridge the gap between prokaryotes and eukaryotes.</title>
        <authorList>
            <person name="Spang A."/>
            <person name="Saw J.H."/>
            <person name="Jorgensen S.L."/>
            <person name="Zaremba-Niedzwiedzka K."/>
            <person name="Martijn J."/>
            <person name="Lind A.E."/>
            <person name="van Eijk R."/>
            <person name="Schleper C."/>
            <person name="Guy L."/>
            <person name="Ettema T.J."/>
        </authorList>
    </citation>
    <scope>NUCLEOTIDE SEQUENCE</scope>
</reference>
<evidence type="ECO:0000259" key="1">
    <source>
        <dbReference type="PROSITE" id="PS51462"/>
    </source>
</evidence>
<dbReference type="SUPFAM" id="SSF55811">
    <property type="entry name" value="Nudix"/>
    <property type="match status" value="1"/>
</dbReference>
<feature type="domain" description="Nudix hydrolase" evidence="1">
    <location>
        <begin position="16"/>
        <end position="169"/>
    </location>
</feature>
<name>A0A0F9UJP1_9ZZZZ</name>
<comment type="caution">
    <text evidence="2">The sequence shown here is derived from an EMBL/GenBank/DDBJ whole genome shotgun (WGS) entry which is preliminary data.</text>
</comment>
<dbReference type="CDD" id="cd02883">
    <property type="entry name" value="NUDIX_Hydrolase"/>
    <property type="match status" value="1"/>
</dbReference>